<dbReference type="AlphaFoldDB" id="A0A365U9J8"/>
<dbReference type="InterPro" id="IPR023485">
    <property type="entry name" value="Ptyr_pPase"/>
</dbReference>
<comment type="caution">
    <text evidence="3">The sequence shown here is derived from an EMBL/GenBank/DDBJ whole genome shotgun (WGS) entry which is preliminary data.</text>
</comment>
<dbReference type="GO" id="GO:0046685">
    <property type="term" value="P:response to arsenic-containing substance"/>
    <property type="evidence" value="ECO:0007669"/>
    <property type="project" value="UniProtKB-KW"/>
</dbReference>
<gene>
    <name evidence="3" type="ORF">DRV85_06620</name>
</gene>
<dbReference type="SMART" id="SM00226">
    <property type="entry name" value="LMWPc"/>
    <property type="match status" value="1"/>
</dbReference>
<dbReference type="Proteomes" id="UP000253370">
    <property type="component" value="Unassembled WGS sequence"/>
</dbReference>
<evidence type="ECO:0000256" key="1">
    <source>
        <dbReference type="ARBA" id="ARBA00022849"/>
    </source>
</evidence>
<dbReference type="CDD" id="cd00090">
    <property type="entry name" value="HTH_ARSR"/>
    <property type="match status" value="1"/>
</dbReference>
<organism evidence="3 4">
    <name type="scientific">Rhodosalinus halophilus</name>
    <dbReference type="NCBI Taxonomy" id="2259333"/>
    <lineage>
        <taxon>Bacteria</taxon>
        <taxon>Pseudomonadati</taxon>
        <taxon>Pseudomonadota</taxon>
        <taxon>Alphaproteobacteria</taxon>
        <taxon>Rhodobacterales</taxon>
        <taxon>Paracoccaceae</taxon>
        <taxon>Rhodosalinus</taxon>
    </lineage>
</organism>
<dbReference type="InterPro" id="IPR011991">
    <property type="entry name" value="ArsR-like_HTH"/>
</dbReference>
<dbReference type="GO" id="GO:0003700">
    <property type="term" value="F:DNA-binding transcription factor activity"/>
    <property type="evidence" value="ECO:0007669"/>
    <property type="project" value="InterPro"/>
</dbReference>
<sequence>MEAVILDRLTVLGHPGRMAVFRLLMRRLPDDVPAGEIGRALGVKPSTLSVYLSALAQAGLVGQRRQGTSLLYRAEVSAVGDIMEFLLEDCCRGRPGLCPPLPSPSVTGRRAVPDRKYNVLFICSGNSARSIFAESILRDMAGDRFEAHSAGTRPYSELNPFAVKVLEDKGHDVSLLRAKNVSEFQRPDAPEMDFVFTVCDQAANEECPPWPGQPISAHWGMPDPVKVEGTEAEKALAFQQAYGALRNRLLAFTALPIDQLDRISLQKAVDDLARSDAGEPA</sequence>
<dbReference type="Gene3D" id="3.40.50.2300">
    <property type="match status" value="1"/>
</dbReference>
<dbReference type="OrthoDB" id="9793058at2"/>
<dbReference type="Pfam" id="PF01451">
    <property type="entry name" value="LMWPc"/>
    <property type="match status" value="1"/>
</dbReference>
<dbReference type="InterPro" id="IPR036390">
    <property type="entry name" value="WH_DNA-bd_sf"/>
</dbReference>
<dbReference type="SUPFAM" id="SSF52788">
    <property type="entry name" value="Phosphotyrosine protein phosphatases I"/>
    <property type="match status" value="1"/>
</dbReference>
<feature type="domain" description="HTH arsR-type" evidence="2">
    <location>
        <begin position="1"/>
        <end position="94"/>
    </location>
</feature>
<protein>
    <submittedName>
        <fullName evidence="3">ArsR family transcriptional regulator</fullName>
    </submittedName>
</protein>
<keyword evidence="4" id="KW-1185">Reference proteome</keyword>
<evidence type="ECO:0000313" key="3">
    <source>
        <dbReference type="EMBL" id="RBI85411.1"/>
    </source>
</evidence>
<name>A0A365U9J8_9RHOB</name>
<dbReference type="InterPro" id="IPR036196">
    <property type="entry name" value="Ptyr_pPase_sf"/>
</dbReference>
<dbReference type="SUPFAM" id="SSF46785">
    <property type="entry name" value="Winged helix' DNA-binding domain"/>
    <property type="match status" value="1"/>
</dbReference>
<dbReference type="PANTHER" id="PTHR43428:SF1">
    <property type="entry name" value="ARSENATE REDUCTASE"/>
    <property type="match status" value="1"/>
</dbReference>
<dbReference type="Gene3D" id="1.10.10.10">
    <property type="entry name" value="Winged helix-like DNA-binding domain superfamily/Winged helix DNA-binding domain"/>
    <property type="match status" value="1"/>
</dbReference>
<dbReference type="EMBL" id="QNTQ01000006">
    <property type="protein sequence ID" value="RBI85411.1"/>
    <property type="molecule type" value="Genomic_DNA"/>
</dbReference>
<evidence type="ECO:0000313" key="4">
    <source>
        <dbReference type="Proteomes" id="UP000253370"/>
    </source>
</evidence>
<dbReference type="CDD" id="cd16345">
    <property type="entry name" value="LMWP_ArsC"/>
    <property type="match status" value="1"/>
</dbReference>
<evidence type="ECO:0000259" key="2">
    <source>
        <dbReference type="PROSITE" id="PS50987"/>
    </source>
</evidence>
<dbReference type="PROSITE" id="PS50987">
    <property type="entry name" value="HTH_ARSR_2"/>
    <property type="match status" value="1"/>
</dbReference>
<dbReference type="PANTHER" id="PTHR43428">
    <property type="entry name" value="ARSENATE REDUCTASE"/>
    <property type="match status" value="1"/>
</dbReference>
<accession>A0A365U9J8</accession>
<proteinExistence type="predicted"/>
<dbReference type="InterPro" id="IPR001845">
    <property type="entry name" value="HTH_ArsR_DNA-bd_dom"/>
</dbReference>
<dbReference type="SMART" id="SM00418">
    <property type="entry name" value="HTH_ARSR"/>
    <property type="match status" value="1"/>
</dbReference>
<keyword evidence="1" id="KW-0059">Arsenical resistance</keyword>
<dbReference type="RefSeq" id="WP_113288670.1">
    <property type="nucleotide sequence ID" value="NZ_QNTQ01000006.1"/>
</dbReference>
<dbReference type="InterPro" id="IPR036388">
    <property type="entry name" value="WH-like_DNA-bd_sf"/>
</dbReference>
<reference evidence="3 4" key="1">
    <citation type="submission" date="2018-07" db="EMBL/GenBank/DDBJ databases">
        <title>Rhodosalinus sp. strain E84T genomic sequence and assembly.</title>
        <authorList>
            <person name="Liu Z.-W."/>
            <person name="Lu D.-C."/>
        </authorList>
    </citation>
    <scope>NUCLEOTIDE SEQUENCE [LARGE SCALE GENOMIC DNA]</scope>
    <source>
        <strain evidence="3 4">E84</strain>
    </source>
</reference>